<feature type="binding site" evidence="9">
    <location>
        <begin position="229"/>
        <end position="230"/>
    </location>
    <ligand>
        <name>sn-glycerol 1-phosphate</name>
        <dbReference type="ChEBI" id="CHEBI:57685"/>
    </ligand>
</feature>
<dbReference type="NCBIfam" id="NF003198">
    <property type="entry name" value="PRK04169.1-2"/>
    <property type="match status" value="1"/>
</dbReference>
<comment type="caution">
    <text evidence="9">Lacks conserved residue(s) required for the propagation of feature annotation.</text>
</comment>
<organism evidence="10 11">
    <name type="scientific">Mariniflexile jejuense</name>
    <dbReference type="NCBI Taxonomy" id="1173582"/>
    <lineage>
        <taxon>Bacteria</taxon>
        <taxon>Pseudomonadati</taxon>
        <taxon>Bacteroidota</taxon>
        <taxon>Flavobacteriia</taxon>
        <taxon>Flavobacteriales</taxon>
        <taxon>Flavobacteriaceae</taxon>
        <taxon>Mariniflexile</taxon>
    </lineage>
</organism>
<dbReference type="Gene3D" id="3.20.20.390">
    <property type="entry name" value="FMN-linked oxidoreductases"/>
    <property type="match status" value="1"/>
</dbReference>
<keyword evidence="3 9" id="KW-0479">Metal-binding</keyword>
<evidence type="ECO:0000256" key="6">
    <source>
        <dbReference type="ARBA" id="ARBA00023209"/>
    </source>
</evidence>
<dbReference type="SUPFAM" id="SSF51395">
    <property type="entry name" value="FMN-linked oxidoreductases"/>
    <property type="match status" value="1"/>
</dbReference>
<comment type="similarity">
    <text evidence="9">Belongs to the GGGP/HepGP synthase family. Group II subfamily.</text>
</comment>
<comment type="catalytic activity">
    <reaction evidence="8 9">
        <text>sn-glycerol 1-phosphate + (2E,6E,10E)-geranylgeranyl diphosphate = sn-3-O-(geranylgeranyl)glycerol 1-phosphate + diphosphate</text>
        <dbReference type="Rhea" id="RHEA:23404"/>
        <dbReference type="ChEBI" id="CHEBI:33019"/>
        <dbReference type="ChEBI" id="CHEBI:57677"/>
        <dbReference type="ChEBI" id="CHEBI:57685"/>
        <dbReference type="ChEBI" id="CHEBI:58756"/>
        <dbReference type="EC" id="2.5.1.41"/>
    </reaction>
</comment>
<evidence type="ECO:0000256" key="4">
    <source>
        <dbReference type="ARBA" id="ARBA00022842"/>
    </source>
</evidence>
<keyword evidence="4 9" id="KW-0460">Magnesium</keyword>
<evidence type="ECO:0000256" key="3">
    <source>
        <dbReference type="ARBA" id="ARBA00022723"/>
    </source>
</evidence>
<gene>
    <name evidence="10" type="ORF">ACFQ1R_09225</name>
</gene>
<dbReference type="EC" id="2.5.1.41" evidence="9"/>
<feature type="binding site" evidence="9">
    <location>
        <position position="27"/>
    </location>
    <ligand>
        <name>Mg(2+)</name>
        <dbReference type="ChEBI" id="CHEBI:18420"/>
    </ligand>
</feature>
<name>A0ABW3JL06_9FLAO</name>
<dbReference type="RefSeq" id="WP_379925874.1">
    <property type="nucleotide sequence ID" value="NZ_JBHTJI010000001.1"/>
</dbReference>
<reference evidence="11" key="1">
    <citation type="journal article" date="2019" name="Int. J. Syst. Evol. Microbiol.">
        <title>The Global Catalogue of Microorganisms (GCM) 10K type strain sequencing project: providing services to taxonomists for standard genome sequencing and annotation.</title>
        <authorList>
            <consortium name="The Broad Institute Genomics Platform"/>
            <consortium name="The Broad Institute Genome Sequencing Center for Infectious Disease"/>
            <person name="Wu L."/>
            <person name="Ma J."/>
        </authorList>
    </citation>
    <scope>NUCLEOTIDE SEQUENCE [LARGE SCALE GENOMIC DNA]</scope>
    <source>
        <strain evidence="11">CCUG 62414</strain>
    </source>
</reference>
<evidence type="ECO:0000313" key="10">
    <source>
        <dbReference type="EMBL" id="MFD0990276.1"/>
    </source>
</evidence>
<evidence type="ECO:0000256" key="2">
    <source>
        <dbReference type="ARBA" id="ARBA00022679"/>
    </source>
</evidence>
<dbReference type="EMBL" id="JBHTJI010000001">
    <property type="protein sequence ID" value="MFD0990276.1"/>
    <property type="molecule type" value="Genomic_DNA"/>
</dbReference>
<keyword evidence="6 9" id="KW-0594">Phospholipid biosynthesis</keyword>
<evidence type="ECO:0000256" key="9">
    <source>
        <dbReference type="HAMAP-Rule" id="MF_00112"/>
    </source>
</evidence>
<dbReference type="NCBIfam" id="TIGR01768">
    <property type="entry name" value="GGGP-family"/>
    <property type="match status" value="1"/>
</dbReference>
<keyword evidence="5 9" id="KW-0443">Lipid metabolism</keyword>
<evidence type="ECO:0000256" key="7">
    <source>
        <dbReference type="ARBA" id="ARBA00023264"/>
    </source>
</evidence>
<dbReference type="NCBIfam" id="TIGR01769">
    <property type="entry name" value="GGGP"/>
    <property type="match status" value="1"/>
</dbReference>
<evidence type="ECO:0000256" key="5">
    <source>
        <dbReference type="ARBA" id="ARBA00023098"/>
    </source>
</evidence>
<dbReference type="InterPro" id="IPR039074">
    <property type="entry name" value="GGGP/HepGP_synthase_I"/>
</dbReference>
<dbReference type="PANTHER" id="PTHR40029">
    <property type="match status" value="1"/>
</dbReference>
<comment type="caution">
    <text evidence="10">The sequence shown here is derived from an EMBL/GenBank/DDBJ whole genome shotgun (WGS) entry which is preliminary data.</text>
</comment>
<dbReference type="InterPro" id="IPR008205">
    <property type="entry name" value="GGGP_HepGP_synthase"/>
</dbReference>
<feature type="binding site" evidence="9">
    <location>
        <begin position="207"/>
        <end position="208"/>
    </location>
    <ligand>
        <name>sn-glycerol 1-phosphate</name>
        <dbReference type="ChEBI" id="CHEBI:57685"/>
    </ligand>
</feature>
<evidence type="ECO:0000256" key="1">
    <source>
        <dbReference type="ARBA" id="ARBA00022516"/>
    </source>
</evidence>
<feature type="binding site" evidence="9">
    <location>
        <begin position="176"/>
        <end position="182"/>
    </location>
    <ligand>
        <name>sn-glycerol 1-phosphate</name>
        <dbReference type="ChEBI" id="CHEBI:57685"/>
    </ligand>
</feature>
<keyword evidence="2 9" id="KW-0808">Transferase</keyword>
<dbReference type="PANTHER" id="PTHR40029:SF2">
    <property type="entry name" value="HEPTAPRENYLGLYCERYL PHOSPHATE SYNTHASE"/>
    <property type="match status" value="1"/>
</dbReference>
<evidence type="ECO:0000256" key="8">
    <source>
        <dbReference type="ARBA" id="ARBA00047288"/>
    </source>
</evidence>
<keyword evidence="1 9" id="KW-0444">Lipid biosynthesis</keyword>
<feature type="binding site" evidence="9">
    <location>
        <position position="56"/>
    </location>
    <ligand>
        <name>Mg(2+)</name>
        <dbReference type="ChEBI" id="CHEBI:18420"/>
    </ligand>
</feature>
<dbReference type="InterPro" id="IPR038597">
    <property type="entry name" value="GGGP/HepGP_synthase_sf"/>
</dbReference>
<dbReference type="HAMAP" id="MF_00112">
    <property type="entry name" value="GGGP_HepGP_synthase"/>
    <property type="match status" value="1"/>
</dbReference>
<keyword evidence="7 9" id="KW-1208">Phospholipid metabolism</keyword>
<dbReference type="Pfam" id="PF01884">
    <property type="entry name" value="PcrB"/>
    <property type="match status" value="1"/>
</dbReference>
<protein>
    <recommendedName>
        <fullName evidence="9">Geranylgeranylglyceryl phosphate synthase</fullName>
        <shortName evidence="9">GGGP synthase</shortName>
        <shortName evidence="9">GGGPS</shortName>
        <ecNumber evidence="9">2.5.1.41</ecNumber>
    </recommendedName>
    <alternativeName>
        <fullName evidence="9">(S)-3-O-geranylgeranylglyceryl phosphate synthase</fullName>
    </alternativeName>
    <alternativeName>
        <fullName evidence="9">Phosphoglycerol geranylgeranyltransferase</fullName>
    </alternativeName>
</protein>
<comment type="cofactor">
    <cofactor evidence="9">
        <name>Mg(2+)</name>
        <dbReference type="ChEBI" id="CHEBI:18420"/>
    </cofactor>
</comment>
<proteinExistence type="inferred from homology"/>
<evidence type="ECO:0000313" key="11">
    <source>
        <dbReference type="Proteomes" id="UP001597061"/>
    </source>
</evidence>
<keyword evidence="11" id="KW-1185">Reference proteome</keyword>
<dbReference type="InterPro" id="IPR010946">
    <property type="entry name" value="GGGP_synth"/>
</dbReference>
<comment type="function">
    <text evidence="9">Prenyltransferase that catalyzes the transfer of the geranylgeranyl moiety of geranylgeranyl diphosphate (GGPP) to the C3 hydroxyl of sn-glycerol-1-phosphate (G1P).</text>
</comment>
<accession>A0ABW3JL06</accession>
<sequence>MVKKNIIYQNILKSITSKEKLLAVLIDPDKFTVNNTETFIEKINQSIATHIFVGGSTVKANAAELLVSEIKKYTGLHVVLFPGDVTQITNEADGLLFLSLISGRNPEYLIGKHVASISKLKDTTLEVIPTGYILIENGKETAVQRVTETQPMPKNNIQNIVDTAKAGELLGMKLIYLEAGSGAKEPVNPEIISLVKQELQVPLIVGGGIKTKKQLDNAYKFGADLVVIGTALEEDELFFEVLHK</sequence>
<dbReference type="Proteomes" id="UP001597061">
    <property type="component" value="Unassembled WGS sequence"/>
</dbReference>